<dbReference type="PROSITE" id="PS50195">
    <property type="entry name" value="PX"/>
    <property type="match status" value="1"/>
</dbReference>
<dbReference type="Pfam" id="PF00787">
    <property type="entry name" value="PX"/>
    <property type="match status" value="1"/>
</dbReference>
<comment type="caution">
    <text evidence="2">The sequence shown here is derived from an EMBL/GenBank/DDBJ whole genome shotgun (WGS) entry which is preliminary data.</text>
</comment>
<evidence type="ECO:0000313" key="3">
    <source>
        <dbReference type="Proteomes" id="UP000053237"/>
    </source>
</evidence>
<proteinExistence type="predicted"/>
<feature type="domain" description="PX" evidence="1">
    <location>
        <begin position="48"/>
        <end position="169"/>
    </location>
</feature>
<dbReference type="InParanoid" id="A0A024GNF4"/>
<dbReference type="OrthoDB" id="428895at2759"/>
<dbReference type="CDD" id="cd06093">
    <property type="entry name" value="PX_domain"/>
    <property type="match status" value="1"/>
</dbReference>
<protein>
    <recommendedName>
        <fullName evidence="1">PX domain-containing protein</fullName>
    </recommendedName>
</protein>
<evidence type="ECO:0000259" key="1">
    <source>
        <dbReference type="PROSITE" id="PS50195"/>
    </source>
</evidence>
<accession>A0A024GNF4</accession>
<dbReference type="Proteomes" id="UP000053237">
    <property type="component" value="Unassembled WGS sequence"/>
</dbReference>
<dbReference type="AlphaFoldDB" id="A0A024GNF4"/>
<dbReference type="SUPFAM" id="SSF64268">
    <property type="entry name" value="PX domain"/>
    <property type="match status" value="1"/>
</dbReference>
<dbReference type="SMART" id="SM00312">
    <property type="entry name" value="PX"/>
    <property type="match status" value="1"/>
</dbReference>
<dbReference type="InterPro" id="IPR036871">
    <property type="entry name" value="PX_dom_sf"/>
</dbReference>
<dbReference type="GO" id="GO:0035091">
    <property type="term" value="F:phosphatidylinositol binding"/>
    <property type="evidence" value="ECO:0007669"/>
    <property type="project" value="InterPro"/>
</dbReference>
<dbReference type="Gene3D" id="3.30.1520.10">
    <property type="entry name" value="Phox-like domain"/>
    <property type="match status" value="1"/>
</dbReference>
<reference evidence="2 3" key="1">
    <citation type="submission" date="2012-05" db="EMBL/GenBank/DDBJ databases">
        <title>Recombination and specialization in a pathogen metapopulation.</title>
        <authorList>
            <person name="Gardiner A."/>
            <person name="Kemen E."/>
            <person name="Schultz-Larsen T."/>
            <person name="MacLean D."/>
            <person name="Van Oosterhout C."/>
            <person name="Jones J.D.G."/>
        </authorList>
    </citation>
    <scope>NUCLEOTIDE SEQUENCE [LARGE SCALE GENOMIC DNA]</scope>
    <source>
        <strain evidence="2 3">Ac Nc2</strain>
    </source>
</reference>
<dbReference type="InterPro" id="IPR001683">
    <property type="entry name" value="PX_dom"/>
</dbReference>
<sequence length="247" mass="29106">MLSFQSRDLRLSGVTKHEATWHYHIETLDTRYIERHVQTQSCLDFSSYEKKSSSSSVITTSSSSSSIATLSESSPSKRQPMVRYSVMRRFNDFRALYRQIVRRFGIDFASELPKLPDASWVTYMRANDPSFLRYRQQELETFIRALDSRIETRNCDLIERFLAPDHEDFYRSNTSRQKRNIAENCSSGREPSYISLSQVQSPQIRFQTKRQKWNENSVNKCKSFFGLKEFDFAALFLKFGICERRIM</sequence>
<gene>
    <name evidence="2" type="ORF">BN9_093920</name>
</gene>
<evidence type="ECO:0000313" key="2">
    <source>
        <dbReference type="EMBL" id="CCI48319.1"/>
    </source>
</evidence>
<keyword evidence="3" id="KW-1185">Reference proteome</keyword>
<organism evidence="2 3">
    <name type="scientific">Albugo candida</name>
    <dbReference type="NCBI Taxonomy" id="65357"/>
    <lineage>
        <taxon>Eukaryota</taxon>
        <taxon>Sar</taxon>
        <taxon>Stramenopiles</taxon>
        <taxon>Oomycota</taxon>
        <taxon>Peronosporomycetes</taxon>
        <taxon>Albuginales</taxon>
        <taxon>Albuginaceae</taxon>
        <taxon>Albugo</taxon>
    </lineage>
</organism>
<dbReference type="EMBL" id="CAIX01000215">
    <property type="protein sequence ID" value="CCI48319.1"/>
    <property type="molecule type" value="Genomic_DNA"/>
</dbReference>
<name>A0A024GNF4_9STRA</name>